<evidence type="ECO:0000259" key="7">
    <source>
        <dbReference type="Pfam" id="PF01939"/>
    </source>
</evidence>
<dbReference type="Proteomes" id="UP000218165">
    <property type="component" value="Chromosome"/>
</dbReference>
<keyword evidence="10" id="KW-1185">Reference proteome</keyword>
<dbReference type="GO" id="GO:0003677">
    <property type="term" value="F:DNA binding"/>
    <property type="evidence" value="ECO:0007669"/>
    <property type="project" value="UniProtKB-KW"/>
</dbReference>
<organism evidence="9 10">
    <name type="scientific">Brachybacterium vulturis</name>
    <dbReference type="NCBI Taxonomy" id="2017484"/>
    <lineage>
        <taxon>Bacteria</taxon>
        <taxon>Bacillati</taxon>
        <taxon>Actinomycetota</taxon>
        <taxon>Actinomycetes</taxon>
        <taxon>Micrococcales</taxon>
        <taxon>Dermabacteraceae</taxon>
        <taxon>Brachybacterium</taxon>
    </lineage>
</organism>
<dbReference type="EMBL" id="CP023563">
    <property type="protein sequence ID" value="ATG53185.1"/>
    <property type="molecule type" value="Genomic_DNA"/>
</dbReference>
<dbReference type="InterPro" id="IPR049173">
    <property type="entry name" value="NucS_N_sf"/>
</dbReference>
<evidence type="ECO:0000256" key="5">
    <source>
        <dbReference type="ARBA" id="ARBA00023125"/>
    </source>
</evidence>
<evidence type="ECO:0000313" key="10">
    <source>
        <dbReference type="Proteomes" id="UP000218165"/>
    </source>
</evidence>
<evidence type="ECO:0000313" key="9">
    <source>
        <dbReference type="EMBL" id="ATG53185.1"/>
    </source>
</evidence>
<evidence type="ECO:0000259" key="8">
    <source>
        <dbReference type="Pfam" id="PF21003"/>
    </source>
</evidence>
<evidence type="ECO:0000256" key="1">
    <source>
        <dbReference type="ARBA" id="ARBA00022490"/>
    </source>
</evidence>
<dbReference type="EC" id="3.1.-.-" evidence="6"/>
<dbReference type="KEGG" id="brz:CFK38_09355"/>
<keyword evidence="4 6" id="KW-0378">Hydrolase</keyword>
<reference evidence="10" key="1">
    <citation type="submission" date="2017-09" db="EMBL/GenBank/DDBJ databases">
        <title>Brachybacterium sp. VM2412.</title>
        <authorList>
            <person name="Tak E.J."/>
            <person name="Bae J.-W."/>
        </authorList>
    </citation>
    <scope>NUCLEOTIDE SEQUENCE [LARGE SCALE GENOMIC DNA]</scope>
    <source>
        <strain evidence="10">VM2412</strain>
    </source>
</reference>
<feature type="domain" description="Endonuclease NucS N-terminal PH-like" evidence="8">
    <location>
        <begin position="2"/>
        <end position="111"/>
    </location>
</feature>
<keyword evidence="2 6" id="KW-0540">Nuclease</keyword>
<dbReference type="PANTHER" id="PTHR38814:SF1">
    <property type="entry name" value="ENDONUCLEASE NUCS"/>
    <property type="match status" value="1"/>
</dbReference>
<dbReference type="Pfam" id="PF01939">
    <property type="entry name" value="NucS_C"/>
    <property type="match status" value="1"/>
</dbReference>
<dbReference type="OrthoDB" id="3344925at2"/>
<dbReference type="Gene3D" id="3.40.1350.10">
    <property type="match status" value="1"/>
</dbReference>
<dbReference type="InterPro" id="IPR002793">
    <property type="entry name" value="Endonuclease_NucS"/>
</dbReference>
<keyword evidence="1 6" id="KW-0963">Cytoplasm</keyword>
<dbReference type="Pfam" id="PF21003">
    <property type="entry name" value="NucS_N"/>
    <property type="match status" value="1"/>
</dbReference>
<evidence type="ECO:0000256" key="4">
    <source>
        <dbReference type="ARBA" id="ARBA00022801"/>
    </source>
</evidence>
<comment type="subcellular location">
    <subcellularLocation>
        <location evidence="6">Cytoplasm</location>
    </subcellularLocation>
</comment>
<dbReference type="InterPro" id="IPR048302">
    <property type="entry name" value="NucS_N"/>
</dbReference>
<dbReference type="NCBIfam" id="NF002876">
    <property type="entry name" value="PRK03298.1"/>
    <property type="match status" value="1"/>
</dbReference>
<dbReference type="InterPro" id="IPR048301">
    <property type="entry name" value="NucS_C"/>
</dbReference>
<dbReference type="CDD" id="cd22341">
    <property type="entry name" value="NucS-like"/>
    <property type="match status" value="1"/>
</dbReference>
<gene>
    <name evidence="6" type="primary">nucS</name>
    <name evidence="9" type="ORF">CFK38_09355</name>
</gene>
<comment type="similarity">
    <text evidence="6">Belongs to the NucS endonuclease family.</text>
</comment>
<dbReference type="GO" id="GO:0000014">
    <property type="term" value="F:single-stranded DNA endodeoxyribonuclease activity"/>
    <property type="evidence" value="ECO:0007669"/>
    <property type="project" value="UniProtKB-UniRule"/>
</dbReference>
<dbReference type="InterPro" id="IPR011856">
    <property type="entry name" value="tRNA_endonuc-like_dom_sf"/>
</dbReference>
<proteinExistence type="inferred from homology"/>
<name>A0A291GSG6_9MICO</name>
<dbReference type="RefSeq" id="WP_096804292.1">
    <property type="nucleotide sequence ID" value="NZ_CP023563.1"/>
</dbReference>
<dbReference type="HAMAP" id="MF_00722">
    <property type="entry name" value="NucS"/>
    <property type="match status" value="1"/>
</dbReference>
<keyword evidence="3 6" id="KW-0255">Endonuclease</keyword>
<evidence type="ECO:0000256" key="2">
    <source>
        <dbReference type="ARBA" id="ARBA00022722"/>
    </source>
</evidence>
<dbReference type="AlphaFoldDB" id="A0A291GSG6"/>
<sequence>MRLVVARCSVDYTGRLTAHLPLAPRLLIVKADGSVLVHSDGGSYKPLNWMTPPCTLTTSRRGDEEAGEDAGDAGDDWIEQWDVVHDKTGDKLRVRLVEVFEDSSHELGVDPGLQKDGVEAHLQALLAENIDTLGEGWSLVRREYFTAIGPVDILARDDSGGSVAIEIKRRGEIDGVEQLTRYLDLLNRDPLLAPVRGIFAAQAIKPQARVLAADRGIDCVTLDYDALRGIDDAESRLF</sequence>
<dbReference type="Gene3D" id="2.70.180.20">
    <property type="match status" value="1"/>
</dbReference>
<evidence type="ECO:0000256" key="6">
    <source>
        <dbReference type="HAMAP-Rule" id="MF_00722"/>
    </source>
</evidence>
<evidence type="ECO:0000256" key="3">
    <source>
        <dbReference type="ARBA" id="ARBA00022759"/>
    </source>
</evidence>
<dbReference type="GO" id="GO:0005737">
    <property type="term" value="C:cytoplasm"/>
    <property type="evidence" value="ECO:0007669"/>
    <property type="project" value="UniProtKB-SubCell"/>
</dbReference>
<protein>
    <recommendedName>
        <fullName evidence="6">Endonuclease NucS</fullName>
        <ecNumber evidence="6">3.1.-.-</ecNumber>
    </recommendedName>
</protein>
<dbReference type="PANTHER" id="PTHR38814">
    <property type="entry name" value="ENDONUCLEASE NUCS"/>
    <property type="match status" value="1"/>
</dbReference>
<keyword evidence="5 6" id="KW-0238">DNA-binding</keyword>
<accession>A0A291GSG6</accession>
<feature type="domain" description="Endonuclease NucS C-terminal" evidence="7">
    <location>
        <begin position="118"/>
        <end position="238"/>
    </location>
</feature>
<comment type="function">
    <text evidence="6">Cleaves both 3' and 5' ssDNA extremities of branched DNA structures.</text>
</comment>